<comment type="caution">
    <text evidence="1">The sequence shown here is derived from an EMBL/GenBank/DDBJ whole genome shotgun (WGS) entry which is preliminary data.</text>
</comment>
<sequence>MIDDVWVGHLCCVCVCGGSCGRPLNWLCTEPLLITEIPWRHRLVRSPDSSSNLKVGLAPVPTGRDMLEPSKASDHCSCRSGGMGGWAGLAYLYIYPSIGFVGAAHCPETCQVRCCTCSCRSLAGGVAARATGVTRLAEGGFKLSDRRQACPLLNSFGRSMAC</sequence>
<proteinExistence type="predicted"/>
<protein>
    <submittedName>
        <fullName evidence="1">Uncharacterized protein</fullName>
    </submittedName>
</protein>
<keyword evidence="2" id="KW-1185">Reference proteome</keyword>
<organism evidence="1 2">
    <name type="scientific">Plectosphaerella cucumerina</name>
    <dbReference type="NCBI Taxonomy" id="40658"/>
    <lineage>
        <taxon>Eukaryota</taxon>
        <taxon>Fungi</taxon>
        <taxon>Dikarya</taxon>
        <taxon>Ascomycota</taxon>
        <taxon>Pezizomycotina</taxon>
        <taxon>Sordariomycetes</taxon>
        <taxon>Hypocreomycetidae</taxon>
        <taxon>Glomerellales</taxon>
        <taxon>Plectosphaerellaceae</taxon>
        <taxon>Plectosphaerella</taxon>
    </lineage>
</organism>
<reference evidence="1" key="1">
    <citation type="journal article" date="2021" name="Nat. Commun.">
        <title>Genetic determinants of endophytism in the Arabidopsis root mycobiome.</title>
        <authorList>
            <person name="Mesny F."/>
            <person name="Miyauchi S."/>
            <person name="Thiergart T."/>
            <person name="Pickel B."/>
            <person name="Atanasova L."/>
            <person name="Karlsson M."/>
            <person name="Huettel B."/>
            <person name="Barry K.W."/>
            <person name="Haridas S."/>
            <person name="Chen C."/>
            <person name="Bauer D."/>
            <person name="Andreopoulos W."/>
            <person name="Pangilinan J."/>
            <person name="LaButti K."/>
            <person name="Riley R."/>
            <person name="Lipzen A."/>
            <person name="Clum A."/>
            <person name="Drula E."/>
            <person name="Henrissat B."/>
            <person name="Kohler A."/>
            <person name="Grigoriev I.V."/>
            <person name="Martin F.M."/>
            <person name="Hacquard S."/>
        </authorList>
    </citation>
    <scope>NUCLEOTIDE SEQUENCE</scope>
    <source>
        <strain evidence="1">MPI-CAGE-AT-0016</strain>
    </source>
</reference>
<gene>
    <name evidence="1" type="ORF">B0T11DRAFT_19393</name>
</gene>
<accession>A0A8K0TQL7</accession>
<dbReference type="EMBL" id="JAGPXD010000001">
    <property type="protein sequence ID" value="KAH7376300.1"/>
    <property type="molecule type" value="Genomic_DNA"/>
</dbReference>
<evidence type="ECO:0000313" key="2">
    <source>
        <dbReference type="Proteomes" id="UP000813385"/>
    </source>
</evidence>
<dbReference type="Proteomes" id="UP000813385">
    <property type="component" value="Unassembled WGS sequence"/>
</dbReference>
<dbReference type="AlphaFoldDB" id="A0A8K0TQL7"/>
<name>A0A8K0TQL7_9PEZI</name>
<evidence type="ECO:0000313" key="1">
    <source>
        <dbReference type="EMBL" id="KAH7376300.1"/>
    </source>
</evidence>